<dbReference type="AlphaFoldDB" id="A0A9P6CXQ0"/>
<evidence type="ECO:0000256" key="1">
    <source>
        <dbReference type="SAM" id="MobiDB-lite"/>
    </source>
</evidence>
<sequence length="236" mass="26600">MAFGFWQSLICCYRPIQVEERLDETTHLIPHIIEPPVTHPNDRLYDHQQIQARLGDIVRAKEGKMVNVASHIPFNLHNRVIPVEKSMSPSVSRSPSQSADYDEPYHPSHTYFDVYSNRNSARKRKRHPFIGHRDLSPNGSWTVAGPSNIARSRSPITIEPRPTPILNVRLVGYTDVTTRGRTTERGSLQSPTKDSKSPPMSSTESAEGDNDASKRRSSTADFQVYDIGPIIISWGD</sequence>
<keyword evidence="3" id="KW-1185">Reference proteome</keyword>
<feature type="region of interest" description="Disordered" evidence="1">
    <location>
        <begin position="123"/>
        <end position="156"/>
    </location>
</feature>
<reference evidence="2" key="1">
    <citation type="submission" date="2020-11" db="EMBL/GenBank/DDBJ databases">
        <authorList>
            <consortium name="DOE Joint Genome Institute"/>
            <person name="Ahrendt S."/>
            <person name="Riley R."/>
            <person name="Andreopoulos W."/>
            <person name="Labutti K."/>
            <person name="Pangilinan J."/>
            <person name="Ruiz-Duenas F.J."/>
            <person name="Barrasa J.M."/>
            <person name="Sanchez-Garcia M."/>
            <person name="Camarero S."/>
            <person name="Miyauchi S."/>
            <person name="Serrano A."/>
            <person name="Linde D."/>
            <person name="Babiker R."/>
            <person name="Drula E."/>
            <person name="Ayuso-Fernandez I."/>
            <person name="Pacheco R."/>
            <person name="Padilla G."/>
            <person name="Ferreira P."/>
            <person name="Barriuso J."/>
            <person name="Kellner H."/>
            <person name="Castanera R."/>
            <person name="Alfaro M."/>
            <person name="Ramirez L."/>
            <person name="Pisabarro A.G."/>
            <person name="Kuo A."/>
            <person name="Tritt A."/>
            <person name="Lipzen A."/>
            <person name="He G."/>
            <person name="Yan M."/>
            <person name="Ng V."/>
            <person name="Cullen D."/>
            <person name="Martin F."/>
            <person name="Rosso M.-N."/>
            <person name="Henrissat B."/>
            <person name="Hibbett D."/>
            <person name="Martinez A.T."/>
            <person name="Grigoriev I.V."/>
        </authorList>
    </citation>
    <scope>NUCLEOTIDE SEQUENCE</scope>
    <source>
        <strain evidence="2">CIRM-BRFM 674</strain>
    </source>
</reference>
<dbReference type="OrthoDB" id="3227079at2759"/>
<feature type="region of interest" description="Disordered" evidence="1">
    <location>
        <begin position="176"/>
        <end position="220"/>
    </location>
</feature>
<dbReference type="Proteomes" id="UP000807469">
    <property type="component" value="Unassembled WGS sequence"/>
</dbReference>
<comment type="caution">
    <text evidence="2">The sequence shown here is derived from an EMBL/GenBank/DDBJ whole genome shotgun (WGS) entry which is preliminary data.</text>
</comment>
<evidence type="ECO:0000313" key="2">
    <source>
        <dbReference type="EMBL" id="KAF9476785.1"/>
    </source>
</evidence>
<protein>
    <submittedName>
        <fullName evidence="2">Uncharacterized protein</fullName>
    </submittedName>
</protein>
<organism evidence="2 3">
    <name type="scientific">Pholiota conissans</name>
    <dbReference type="NCBI Taxonomy" id="109636"/>
    <lineage>
        <taxon>Eukaryota</taxon>
        <taxon>Fungi</taxon>
        <taxon>Dikarya</taxon>
        <taxon>Basidiomycota</taxon>
        <taxon>Agaricomycotina</taxon>
        <taxon>Agaricomycetes</taxon>
        <taxon>Agaricomycetidae</taxon>
        <taxon>Agaricales</taxon>
        <taxon>Agaricineae</taxon>
        <taxon>Strophariaceae</taxon>
        <taxon>Pholiota</taxon>
    </lineage>
</organism>
<gene>
    <name evidence="2" type="ORF">BDN70DRAFT_881975</name>
</gene>
<feature type="compositionally biased region" description="Polar residues" evidence="1">
    <location>
        <begin position="176"/>
        <end position="205"/>
    </location>
</feature>
<accession>A0A9P6CXQ0</accession>
<name>A0A9P6CXQ0_9AGAR</name>
<proteinExistence type="predicted"/>
<evidence type="ECO:0000313" key="3">
    <source>
        <dbReference type="Proteomes" id="UP000807469"/>
    </source>
</evidence>
<dbReference type="EMBL" id="MU155282">
    <property type="protein sequence ID" value="KAF9476785.1"/>
    <property type="molecule type" value="Genomic_DNA"/>
</dbReference>